<comment type="caution">
    <text evidence="1">The sequence shown here is derived from an EMBL/GenBank/DDBJ whole genome shotgun (WGS) entry which is preliminary data.</text>
</comment>
<dbReference type="InterPro" id="IPR012808">
    <property type="entry name" value="CHP02453"/>
</dbReference>
<dbReference type="PANTHER" id="PTHR36452">
    <property type="entry name" value="CHROMOSOME 12, WHOLE GENOME SHOTGUN SEQUENCE"/>
    <property type="match status" value="1"/>
</dbReference>
<gene>
    <name evidence="1" type="ORF">RS82_00431</name>
</gene>
<sequence>MGFEGLDRDAVSFYAELRADNTKTWWTVNRARYDTAVRGPFEALGAELEPEFGALKIFRPYRDVRFSADKTPYKLHIGMVSQATPAHYLQLSEEGLMLGGGIYDVPPAALARFREAVDDPRTAEDLDALLEELRSAGFELRREDALKTAPRGYRADHPRLQLLQLKRLAVGRREPPADWMWTPDAYDIIADDWRTVSTWCTWLTETVGAELLEAAQSSRRGRGDRT</sequence>
<evidence type="ECO:0008006" key="3">
    <source>
        <dbReference type="Google" id="ProtNLM"/>
    </source>
</evidence>
<dbReference type="Pfam" id="PF09365">
    <property type="entry name" value="DUF2461"/>
    <property type="match status" value="1"/>
</dbReference>
<evidence type="ECO:0000313" key="2">
    <source>
        <dbReference type="Proteomes" id="UP000034098"/>
    </source>
</evidence>
<dbReference type="InterPro" id="IPR015996">
    <property type="entry name" value="UCP028451"/>
</dbReference>
<dbReference type="PIRSF" id="PIRSF028451">
    <property type="entry name" value="UCP028451"/>
    <property type="match status" value="1"/>
</dbReference>
<dbReference type="EMBL" id="JYJA01000021">
    <property type="protein sequence ID" value="KJL45082.1"/>
    <property type="molecule type" value="Genomic_DNA"/>
</dbReference>
<dbReference type="RefSeq" id="WP_045296593.1">
    <property type="nucleotide sequence ID" value="NZ_JYJA01000021.1"/>
</dbReference>
<proteinExistence type="predicted"/>
<evidence type="ECO:0000313" key="1">
    <source>
        <dbReference type="EMBL" id="KJL45082.1"/>
    </source>
</evidence>
<accession>A0A0M2HL34</accession>
<name>A0A0M2HL34_MICTR</name>
<dbReference type="Proteomes" id="UP000034098">
    <property type="component" value="Unassembled WGS sequence"/>
</dbReference>
<keyword evidence="2" id="KW-1185">Reference proteome</keyword>
<dbReference type="NCBIfam" id="TIGR02453">
    <property type="entry name" value="TIGR02453 family protein"/>
    <property type="match status" value="1"/>
</dbReference>
<reference evidence="1 2" key="1">
    <citation type="submission" date="2015-02" db="EMBL/GenBank/DDBJ databases">
        <title>Draft genome sequences of ten Microbacterium spp. with emphasis on heavy metal contaminated environments.</title>
        <authorList>
            <person name="Corretto E."/>
        </authorList>
    </citation>
    <scope>NUCLEOTIDE SEQUENCE [LARGE SCALE GENOMIC DNA]</scope>
    <source>
        <strain evidence="1 2">DSM 8608</strain>
    </source>
</reference>
<dbReference type="AlphaFoldDB" id="A0A0M2HL34"/>
<organism evidence="1 2">
    <name type="scientific">Microbacterium trichothecenolyticum</name>
    <name type="common">Aureobacterium trichothecenolyticum</name>
    <dbReference type="NCBI Taxonomy" id="69370"/>
    <lineage>
        <taxon>Bacteria</taxon>
        <taxon>Bacillati</taxon>
        <taxon>Actinomycetota</taxon>
        <taxon>Actinomycetes</taxon>
        <taxon>Micrococcales</taxon>
        <taxon>Microbacteriaceae</taxon>
        <taxon>Microbacterium</taxon>
    </lineage>
</organism>
<protein>
    <recommendedName>
        <fullName evidence="3">TIGR02453 family protein</fullName>
    </recommendedName>
</protein>
<dbReference type="PANTHER" id="PTHR36452:SF1">
    <property type="entry name" value="DUF2461 DOMAIN-CONTAINING PROTEIN"/>
    <property type="match status" value="1"/>
</dbReference>
<dbReference type="PATRIC" id="fig|69370.6.peg.454"/>